<dbReference type="FunFam" id="3.50.7.10:FF:000008">
    <property type="entry name" value="T-complex protein 1 subunit theta"/>
    <property type="match status" value="1"/>
</dbReference>
<dbReference type="InterPro" id="IPR002423">
    <property type="entry name" value="Cpn60/GroEL/TCP-1"/>
</dbReference>
<sequence>MAIPIPKVGFARFLKEGTQTFKGVDEAVLRNIDACVELASQVRTGFGPSGMNKMIINHIEKLFVTNDAATILKELKIEHPAARLLVLASQQQEKQIGDGTNTVVMLGAALLENAMTLINMGLKPVEIAEGYEKAYEKLNELLPKLVVAEATNPKDYESVRTFLRSSIASKQFSDDEFIANMVAKACIQITPENTYNFNVDNVRIVKILGSGVASSRLVNGMVFKRGAEGVVKSAKKANVAVFTCPFDLTQTETKGTVLMETAKDLLEFSAGEEATVESQVKALADDNVNVVVAAGKFGDLYLHFLNKYNIMGVRLTSKFDLRRLCLLTGARAQARVCSPGAAGLGFIDNIYVDEIGGTEVTVFDRESTHPLISTIIVRGSSQSRMDDVERAIDDGVNTYKALTKDSKFLAGAGAVEIELARQIELYGDKMSNLDQYSIKKYAQSLEVVPKQLAENAGLEPTKLLSVLYTEHEQGGKNQGVNVSFGEQTVDANVMKIYDHYVSKKTAIRLATEAAITILNIDKIIMSKQAGGPKPRAPLPQDEDESGMA</sequence>
<evidence type="ECO:0000256" key="11">
    <source>
        <dbReference type="RuleBase" id="RU004187"/>
    </source>
</evidence>
<evidence type="ECO:0000256" key="7">
    <source>
        <dbReference type="ARBA" id="ARBA00023186"/>
    </source>
</evidence>
<comment type="caution">
    <text evidence="13">The sequence shown here is derived from an EMBL/GenBank/DDBJ whole genome shotgun (WGS) entry which is preliminary data.</text>
</comment>
<dbReference type="SUPFAM" id="SSF52029">
    <property type="entry name" value="GroEL apical domain-like"/>
    <property type="match status" value="1"/>
</dbReference>
<keyword evidence="14" id="KW-1185">Reference proteome</keyword>
<dbReference type="Gene3D" id="3.30.260.10">
    <property type="entry name" value="TCP-1-like chaperonin intermediate domain"/>
    <property type="match status" value="1"/>
</dbReference>
<keyword evidence="7 11" id="KW-0143">Chaperone</keyword>
<keyword evidence="5 11" id="KW-0547">Nucleotide-binding</keyword>
<evidence type="ECO:0000256" key="9">
    <source>
        <dbReference type="ARBA" id="ARBA00058723"/>
    </source>
</evidence>
<dbReference type="PROSITE" id="PS00995">
    <property type="entry name" value="TCP1_3"/>
    <property type="match status" value="1"/>
</dbReference>
<evidence type="ECO:0000256" key="10">
    <source>
        <dbReference type="ARBA" id="ARBA00064252"/>
    </source>
</evidence>
<feature type="region of interest" description="Disordered" evidence="12">
    <location>
        <begin position="528"/>
        <end position="548"/>
    </location>
</feature>
<dbReference type="GO" id="GO:0005737">
    <property type="term" value="C:cytoplasm"/>
    <property type="evidence" value="ECO:0007669"/>
    <property type="project" value="UniProtKB-SubCell"/>
</dbReference>
<evidence type="ECO:0000256" key="1">
    <source>
        <dbReference type="ARBA" id="ARBA00004496"/>
    </source>
</evidence>
<evidence type="ECO:0000256" key="4">
    <source>
        <dbReference type="ARBA" id="ARBA00022490"/>
    </source>
</evidence>
<gene>
    <name evidence="13" type="ORF">AB6A40_004869</name>
</gene>
<evidence type="ECO:0000256" key="2">
    <source>
        <dbReference type="ARBA" id="ARBA00008020"/>
    </source>
</evidence>
<evidence type="ECO:0000256" key="8">
    <source>
        <dbReference type="ARBA" id="ARBA00029602"/>
    </source>
</evidence>
<reference evidence="13 14" key="1">
    <citation type="submission" date="2024-08" db="EMBL/GenBank/DDBJ databases">
        <title>Gnathostoma spinigerum genome.</title>
        <authorList>
            <person name="Gonzalez-Bertolin B."/>
            <person name="Monzon S."/>
            <person name="Zaballos A."/>
            <person name="Jimenez P."/>
            <person name="Dekumyoy P."/>
            <person name="Varona S."/>
            <person name="Cuesta I."/>
            <person name="Sumanam S."/>
            <person name="Adisakwattana P."/>
            <person name="Gasser R.B."/>
            <person name="Hernandez-Gonzalez A."/>
            <person name="Young N.D."/>
            <person name="Perteguer M.J."/>
        </authorList>
    </citation>
    <scope>NUCLEOTIDE SEQUENCE [LARGE SCALE GENOMIC DNA]</scope>
    <source>
        <strain evidence="13">AL3</strain>
        <tissue evidence="13">Liver</tissue>
    </source>
</reference>
<comment type="subcellular location">
    <subcellularLocation>
        <location evidence="1">Cytoplasm</location>
    </subcellularLocation>
</comment>
<dbReference type="InterPro" id="IPR012721">
    <property type="entry name" value="Chap_CCT_theta"/>
</dbReference>
<dbReference type="InterPro" id="IPR002194">
    <property type="entry name" value="Chaperonin_TCP-1_CS"/>
</dbReference>
<protein>
    <recommendedName>
        <fullName evidence="3">T-complex protein 1 subunit theta</fullName>
    </recommendedName>
    <alternativeName>
        <fullName evidence="8">CCT-theta</fullName>
    </alternativeName>
</protein>
<keyword evidence="4" id="KW-0963">Cytoplasm</keyword>
<dbReference type="PROSITE" id="PS00750">
    <property type="entry name" value="TCP1_1"/>
    <property type="match status" value="1"/>
</dbReference>
<comment type="function">
    <text evidence="9">Molecular chaperone; assists the folding of proteins upon ATP hydrolysis. Known to play a role, in vitro, in the folding of actin and tubulin. Required for correct subcellular localization of pgl-1.</text>
</comment>
<evidence type="ECO:0000256" key="3">
    <source>
        <dbReference type="ARBA" id="ARBA00016981"/>
    </source>
</evidence>
<dbReference type="InterPro" id="IPR027409">
    <property type="entry name" value="GroEL-like_apical_dom_sf"/>
</dbReference>
<dbReference type="PANTHER" id="PTHR11353">
    <property type="entry name" value="CHAPERONIN"/>
    <property type="match status" value="1"/>
</dbReference>
<dbReference type="EMBL" id="JBGFUD010002919">
    <property type="protein sequence ID" value="MFH4978160.1"/>
    <property type="molecule type" value="Genomic_DNA"/>
</dbReference>
<dbReference type="GO" id="GO:0005524">
    <property type="term" value="F:ATP binding"/>
    <property type="evidence" value="ECO:0007669"/>
    <property type="project" value="UniProtKB-KW"/>
</dbReference>
<dbReference type="SUPFAM" id="SSF54849">
    <property type="entry name" value="GroEL-intermediate domain like"/>
    <property type="match status" value="1"/>
</dbReference>
<dbReference type="SUPFAM" id="SSF48592">
    <property type="entry name" value="GroEL equatorial domain-like"/>
    <property type="match status" value="1"/>
</dbReference>
<evidence type="ECO:0000256" key="5">
    <source>
        <dbReference type="ARBA" id="ARBA00022741"/>
    </source>
</evidence>
<accession>A0ABD6EEY0</accession>
<keyword evidence="6 11" id="KW-0067">ATP-binding</keyword>
<comment type="similarity">
    <text evidence="2 11">Belongs to the TCP-1 chaperonin family.</text>
</comment>
<dbReference type="InterPro" id="IPR027413">
    <property type="entry name" value="GROEL-like_equatorial_sf"/>
</dbReference>
<dbReference type="Proteomes" id="UP001608902">
    <property type="component" value="Unassembled WGS sequence"/>
</dbReference>
<proteinExistence type="inferred from homology"/>
<dbReference type="Pfam" id="PF00118">
    <property type="entry name" value="Cpn60_TCP1"/>
    <property type="match status" value="1"/>
</dbReference>
<evidence type="ECO:0000256" key="12">
    <source>
        <dbReference type="SAM" id="MobiDB-lite"/>
    </source>
</evidence>
<evidence type="ECO:0000313" key="13">
    <source>
        <dbReference type="EMBL" id="MFH4978160.1"/>
    </source>
</evidence>
<dbReference type="NCBIfam" id="TIGR02346">
    <property type="entry name" value="chap_CCT_theta"/>
    <property type="match status" value="1"/>
</dbReference>
<name>A0ABD6EEY0_9BILA</name>
<organism evidence="13 14">
    <name type="scientific">Gnathostoma spinigerum</name>
    <dbReference type="NCBI Taxonomy" id="75299"/>
    <lineage>
        <taxon>Eukaryota</taxon>
        <taxon>Metazoa</taxon>
        <taxon>Ecdysozoa</taxon>
        <taxon>Nematoda</taxon>
        <taxon>Chromadorea</taxon>
        <taxon>Rhabditida</taxon>
        <taxon>Spirurina</taxon>
        <taxon>Gnathostomatomorpha</taxon>
        <taxon>Gnathostomatoidea</taxon>
        <taxon>Gnathostomatidae</taxon>
        <taxon>Gnathostoma</taxon>
    </lineage>
</organism>
<evidence type="ECO:0000313" key="14">
    <source>
        <dbReference type="Proteomes" id="UP001608902"/>
    </source>
</evidence>
<dbReference type="PROSITE" id="PS00751">
    <property type="entry name" value="TCP1_2"/>
    <property type="match status" value="1"/>
</dbReference>
<dbReference type="PRINTS" id="PR00304">
    <property type="entry name" value="TCOMPLEXTCP1"/>
</dbReference>
<comment type="subunit">
    <text evidence="10">Heterooligomeric complex.</text>
</comment>
<dbReference type="CDD" id="cd03341">
    <property type="entry name" value="TCP1_theta"/>
    <property type="match status" value="1"/>
</dbReference>
<dbReference type="InterPro" id="IPR017998">
    <property type="entry name" value="Chaperone_TCP-1"/>
</dbReference>
<evidence type="ECO:0000256" key="6">
    <source>
        <dbReference type="ARBA" id="ARBA00022840"/>
    </source>
</evidence>
<dbReference type="AlphaFoldDB" id="A0ABD6EEY0"/>
<dbReference type="Gene3D" id="3.50.7.10">
    <property type="entry name" value="GroEL"/>
    <property type="match status" value="1"/>
</dbReference>
<dbReference type="Gene3D" id="1.10.560.10">
    <property type="entry name" value="GroEL-like equatorial domain"/>
    <property type="match status" value="1"/>
</dbReference>
<dbReference type="InterPro" id="IPR027410">
    <property type="entry name" value="TCP-1-like_intermed_sf"/>
</dbReference>